<evidence type="ECO:0000256" key="2">
    <source>
        <dbReference type="ARBA" id="ARBA00004123"/>
    </source>
</evidence>
<evidence type="ECO:0000256" key="7">
    <source>
        <dbReference type="RuleBase" id="RU364132"/>
    </source>
</evidence>
<dbReference type="InterPro" id="IPR007023">
    <property type="entry name" value="Ribosom_reg"/>
</dbReference>
<evidence type="ECO:0000256" key="5">
    <source>
        <dbReference type="ARBA" id="ARBA00022679"/>
    </source>
</evidence>
<dbReference type="GO" id="GO:0005634">
    <property type="term" value="C:nucleus"/>
    <property type="evidence" value="ECO:0007669"/>
    <property type="project" value="UniProtKB-SubCell"/>
</dbReference>
<protein>
    <recommendedName>
        <fullName evidence="7">Ribosome biogenesis regulatory protein</fullName>
    </recommendedName>
</protein>
<dbReference type="InterPro" id="IPR015424">
    <property type="entry name" value="PyrdxlP-dep_Trfase"/>
</dbReference>
<dbReference type="Proteomes" id="UP000007305">
    <property type="component" value="Chromosome 10"/>
</dbReference>
<dbReference type="PANTHER" id="PTHR13693">
    <property type="entry name" value="CLASS II AMINOTRANSFERASE/8-AMINO-7-OXONONANOATE SYNTHASE"/>
    <property type="match status" value="1"/>
</dbReference>
<proteinExistence type="inferred from homology"/>
<comment type="subcellular location">
    <subcellularLocation>
        <location evidence="2 7">Nucleus</location>
    </subcellularLocation>
</comment>
<comment type="similarity">
    <text evidence="3 7">Belongs to the RRS1 family.</text>
</comment>
<name>A0A804RMB2_MAIZE</name>
<dbReference type="Pfam" id="PF04939">
    <property type="entry name" value="RRS1"/>
    <property type="match status" value="1"/>
</dbReference>
<evidence type="ECO:0000256" key="3">
    <source>
        <dbReference type="ARBA" id="ARBA00010077"/>
    </source>
</evidence>
<evidence type="ECO:0000313" key="8">
    <source>
        <dbReference type="EnsemblPlants" id="Zm00001eb433790_P002"/>
    </source>
</evidence>
<dbReference type="InterPro" id="IPR050087">
    <property type="entry name" value="AON_synthase_class-II"/>
</dbReference>
<dbReference type="InterPro" id="IPR015421">
    <property type="entry name" value="PyrdxlP-dep_Trfase_major"/>
</dbReference>
<dbReference type="SUPFAM" id="SSF53383">
    <property type="entry name" value="PLP-dependent transferases"/>
    <property type="match status" value="1"/>
</dbReference>
<keyword evidence="4 7" id="KW-0690">Ribosome biogenesis</keyword>
<organism evidence="8 9">
    <name type="scientific">Zea mays</name>
    <name type="common">Maize</name>
    <dbReference type="NCBI Taxonomy" id="4577"/>
    <lineage>
        <taxon>Eukaryota</taxon>
        <taxon>Viridiplantae</taxon>
        <taxon>Streptophyta</taxon>
        <taxon>Embryophyta</taxon>
        <taxon>Tracheophyta</taxon>
        <taxon>Spermatophyta</taxon>
        <taxon>Magnoliopsida</taxon>
        <taxon>Liliopsida</taxon>
        <taxon>Poales</taxon>
        <taxon>Poaceae</taxon>
        <taxon>PACMAD clade</taxon>
        <taxon>Panicoideae</taxon>
        <taxon>Andropogonodae</taxon>
        <taxon>Andropogoneae</taxon>
        <taxon>Tripsacinae</taxon>
        <taxon>Zea</taxon>
    </lineage>
</organism>
<dbReference type="PANTHER" id="PTHR13693:SF3">
    <property type="entry name" value="LD36009P"/>
    <property type="match status" value="1"/>
</dbReference>
<dbReference type="GO" id="GO:0042254">
    <property type="term" value="P:ribosome biogenesis"/>
    <property type="evidence" value="ECO:0007669"/>
    <property type="project" value="UniProtKB-KW"/>
</dbReference>
<reference evidence="9" key="1">
    <citation type="journal article" date="2009" name="Science">
        <title>The B73 maize genome: complexity, diversity, and dynamics.</title>
        <authorList>
            <person name="Schnable P.S."/>
            <person name="Ware D."/>
            <person name="Fulton R.S."/>
            <person name="Stein J.C."/>
            <person name="Wei F."/>
            <person name="Pasternak S."/>
            <person name="Liang C."/>
            <person name="Zhang J."/>
            <person name="Fulton L."/>
            <person name="Graves T.A."/>
            <person name="Minx P."/>
            <person name="Reily A.D."/>
            <person name="Courtney L."/>
            <person name="Kruchowski S.S."/>
            <person name="Tomlinson C."/>
            <person name="Strong C."/>
            <person name="Delehaunty K."/>
            <person name="Fronick C."/>
            <person name="Courtney B."/>
            <person name="Rock S.M."/>
            <person name="Belter E."/>
            <person name="Du F."/>
            <person name="Kim K."/>
            <person name="Abbott R.M."/>
            <person name="Cotton M."/>
            <person name="Levy A."/>
            <person name="Marchetto P."/>
            <person name="Ochoa K."/>
            <person name="Jackson S.M."/>
            <person name="Gillam B."/>
            <person name="Chen W."/>
            <person name="Yan L."/>
            <person name="Higginbotham J."/>
            <person name="Cardenas M."/>
            <person name="Waligorski J."/>
            <person name="Applebaum E."/>
            <person name="Phelps L."/>
            <person name="Falcone J."/>
            <person name="Kanchi K."/>
            <person name="Thane T."/>
            <person name="Scimone A."/>
            <person name="Thane N."/>
            <person name="Henke J."/>
            <person name="Wang T."/>
            <person name="Ruppert J."/>
            <person name="Shah N."/>
            <person name="Rotter K."/>
            <person name="Hodges J."/>
            <person name="Ingenthron E."/>
            <person name="Cordes M."/>
            <person name="Kohlberg S."/>
            <person name="Sgro J."/>
            <person name="Delgado B."/>
            <person name="Mead K."/>
            <person name="Chinwalla A."/>
            <person name="Leonard S."/>
            <person name="Crouse K."/>
            <person name="Collura K."/>
            <person name="Kudrna D."/>
            <person name="Currie J."/>
            <person name="He R."/>
            <person name="Angelova A."/>
            <person name="Rajasekar S."/>
            <person name="Mueller T."/>
            <person name="Lomeli R."/>
            <person name="Scara G."/>
            <person name="Ko A."/>
            <person name="Delaney K."/>
            <person name="Wissotski M."/>
            <person name="Lopez G."/>
            <person name="Campos D."/>
            <person name="Braidotti M."/>
            <person name="Ashley E."/>
            <person name="Golser W."/>
            <person name="Kim H."/>
            <person name="Lee S."/>
            <person name="Lin J."/>
            <person name="Dujmic Z."/>
            <person name="Kim W."/>
            <person name="Talag J."/>
            <person name="Zuccolo A."/>
            <person name="Fan C."/>
            <person name="Sebastian A."/>
            <person name="Kramer M."/>
            <person name="Spiegel L."/>
            <person name="Nascimento L."/>
            <person name="Zutavern T."/>
            <person name="Miller B."/>
            <person name="Ambroise C."/>
            <person name="Muller S."/>
            <person name="Spooner W."/>
            <person name="Narechania A."/>
            <person name="Ren L."/>
            <person name="Wei S."/>
            <person name="Kumari S."/>
            <person name="Faga B."/>
            <person name="Levy M.J."/>
            <person name="McMahan L."/>
            <person name="Van Buren P."/>
            <person name="Vaughn M.W."/>
            <person name="Ying K."/>
            <person name="Yeh C.-T."/>
            <person name="Emrich S.J."/>
            <person name="Jia Y."/>
            <person name="Kalyanaraman A."/>
            <person name="Hsia A.-P."/>
            <person name="Barbazuk W.B."/>
            <person name="Baucom R.S."/>
            <person name="Brutnell T.P."/>
            <person name="Carpita N.C."/>
            <person name="Chaparro C."/>
            <person name="Chia J.-M."/>
            <person name="Deragon J.-M."/>
            <person name="Estill J.C."/>
            <person name="Fu Y."/>
            <person name="Jeddeloh J.A."/>
            <person name="Han Y."/>
            <person name="Lee H."/>
            <person name="Li P."/>
            <person name="Lisch D.R."/>
            <person name="Liu S."/>
            <person name="Liu Z."/>
            <person name="Nagel D.H."/>
            <person name="McCann M.C."/>
            <person name="SanMiguel P."/>
            <person name="Myers A.M."/>
            <person name="Nettleton D."/>
            <person name="Nguyen J."/>
            <person name="Penning B.W."/>
            <person name="Ponnala L."/>
            <person name="Schneider K.L."/>
            <person name="Schwartz D.C."/>
            <person name="Sharma A."/>
            <person name="Soderlund C."/>
            <person name="Springer N.M."/>
            <person name="Sun Q."/>
            <person name="Wang H."/>
            <person name="Waterman M."/>
            <person name="Westerman R."/>
            <person name="Wolfgruber T.K."/>
            <person name="Yang L."/>
            <person name="Yu Y."/>
            <person name="Zhang L."/>
            <person name="Zhou S."/>
            <person name="Zhu Q."/>
            <person name="Bennetzen J.L."/>
            <person name="Dawe R.K."/>
            <person name="Jiang J."/>
            <person name="Jiang N."/>
            <person name="Presting G.G."/>
            <person name="Wessler S.R."/>
            <person name="Aluru S."/>
            <person name="Martienssen R.A."/>
            <person name="Clifton S.W."/>
            <person name="McCombie W.R."/>
            <person name="Wing R.A."/>
            <person name="Wilson R.K."/>
        </authorList>
    </citation>
    <scope>NUCLEOTIDE SEQUENCE [LARGE SCALE GENOMIC DNA]</scope>
    <source>
        <strain evidence="9">cv. B73</strain>
    </source>
</reference>
<dbReference type="GO" id="GO:0016740">
    <property type="term" value="F:transferase activity"/>
    <property type="evidence" value="ECO:0007669"/>
    <property type="project" value="UniProtKB-KW"/>
</dbReference>
<keyword evidence="5" id="KW-0808">Transferase</keyword>
<comment type="cofactor">
    <cofactor evidence="1">
        <name>pyridoxal 5'-phosphate</name>
        <dbReference type="ChEBI" id="CHEBI:597326"/>
    </cofactor>
</comment>
<accession>A0A804RMB2</accession>
<dbReference type="EnsemblPlants" id="Zm00001eb433790_T002">
    <property type="protein sequence ID" value="Zm00001eb433790_P002"/>
    <property type="gene ID" value="Zm00001eb433790"/>
</dbReference>
<reference evidence="8" key="2">
    <citation type="submission" date="2019-07" db="EMBL/GenBank/DDBJ databases">
        <authorList>
            <person name="Seetharam A."/>
            <person name="Woodhouse M."/>
            <person name="Cannon E."/>
        </authorList>
    </citation>
    <scope>NUCLEOTIDE SEQUENCE [LARGE SCALE GENOMIC DNA]</scope>
    <source>
        <strain evidence="8">cv. B73</strain>
    </source>
</reference>
<evidence type="ECO:0000256" key="6">
    <source>
        <dbReference type="ARBA" id="ARBA00023242"/>
    </source>
</evidence>
<evidence type="ECO:0000313" key="9">
    <source>
        <dbReference type="Proteomes" id="UP000007305"/>
    </source>
</evidence>
<keyword evidence="9" id="KW-1185">Reference proteome</keyword>
<sequence length="171" mass="18786">MINMVPLPQRNSMFSSRPKYKKKSSTYNTTTPFHSLQAEKLREKLRQECLRKGTELAHGVADALFAVPPTEDLDGPIVHLPLPVVRLPREKHLGAGTSLPRLVAAKSFSSMVWTSLPGLVAFTKSFGSCGGYIVASKEIIQHLKHSCPAHLYATSMSPPAVQQENIKIAPK</sequence>
<keyword evidence="6 7" id="KW-0539">Nucleus</keyword>
<evidence type="ECO:0000256" key="1">
    <source>
        <dbReference type="ARBA" id="ARBA00001933"/>
    </source>
</evidence>
<dbReference type="AlphaFoldDB" id="A0A804RMB2"/>
<evidence type="ECO:0000256" key="4">
    <source>
        <dbReference type="ARBA" id="ARBA00022517"/>
    </source>
</evidence>
<dbReference type="Gramene" id="Zm00001eb433790_T002">
    <property type="protein sequence ID" value="Zm00001eb433790_P002"/>
    <property type="gene ID" value="Zm00001eb433790"/>
</dbReference>
<comment type="function">
    <text evidence="7">Involved in ribosomal large subunit assembly.</text>
</comment>
<reference evidence="8" key="3">
    <citation type="submission" date="2021-05" db="UniProtKB">
        <authorList>
            <consortium name="EnsemblPlants"/>
        </authorList>
    </citation>
    <scope>IDENTIFICATION</scope>
    <source>
        <strain evidence="8">cv. B73</strain>
    </source>
</reference>
<dbReference type="Gene3D" id="3.40.640.10">
    <property type="entry name" value="Type I PLP-dependent aspartate aminotransferase-like (Major domain)"/>
    <property type="match status" value="1"/>
</dbReference>